<dbReference type="PANTHER" id="PTHR39490">
    <property type="entry name" value="ARRESTIN DOMAIN-CONTAINING PROTEIN D"/>
    <property type="match status" value="1"/>
</dbReference>
<evidence type="ECO:0000256" key="4">
    <source>
        <dbReference type="PROSITE-ProRule" id="PRU00091"/>
    </source>
</evidence>
<evidence type="ECO:0000256" key="3">
    <source>
        <dbReference type="ARBA" id="ARBA00022833"/>
    </source>
</evidence>
<keyword evidence="3" id="KW-0862">Zinc</keyword>
<dbReference type="KEGG" id="dfa:DFA_01001"/>
<feature type="repeat" description="ARM" evidence="5">
    <location>
        <begin position="314"/>
        <end position="356"/>
    </location>
</feature>
<name>F4PV10_CACFS</name>
<dbReference type="SUPFAM" id="SSF48371">
    <property type="entry name" value="ARM repeat"/>
    <property type="match status" value="2"/>
</dbReference>
<gene>
    <name evidence="8" type="ORF">DFA_01001</name>
</gene>
<feature type="domain" description="FYVE-type" evidence="7">
    <location>
        <begin position="1"/>
        <end position="58"/>
    </location>
</feature>
<dbReference type="EMBL" id="GL883010">
    <property type="protein sequence ID" value="EGG21126.1"/>
    <property type="molecule type" value="Genomic_DNA"/>
</dbReference>
<evidence type="ECO:0000256" key="5">
    <source>
        <dbReference type="PROSITE-ProRule" id="PRU00259"/>
    </source>
</evidence>
<dbReference type="CDD" id="cd15730">
    <property type="entry name" value="FYVE_EEA1"/>
    <property type="match status" value="1"/>
</dbReference>
<organism evidence="8 9">
    <name type="scientific">Cavenderia fasciculata</name>
    <name type="common">Slime mold</name>
    <name type="synonym">Dictyostelium fasciculatum</name>
    <dbReference type="NCBI Taxonomy" id="261658"/>
    <lineage>
        <taxon>Eukaryota</taxon>
        <taxon>Amoebozoa</taxon>
        <taxon>Evosea</taxon>
        <taxon>Eumycetozoa</taxon>
        <taxon>Dictyostelia</taxon>
        <taxon>Acytosteliales</taxon>
        <taxon>Cavenderiaceae</taxon>
        <taxon>Cavenderia</taxon>
    </lineage>
</organism>
<accession>F4PV10</accession>
<dbReference type="GeneID" id="14873107"/>
<dbReference type="InterPro" id="IPR017455">
    <property type="entry name" value="Znf_FYVE-rel"/>
</dbReference>
<evidence type="ECO:0000313" key="8">
    <source>
        <dbReference type="EMBL" id="EGG21126.1"/>
    </source>
</evidence>
<dbReference type="PROSITE" id="PS50178">
    <property type="entry name" value="ZF_FYVE"/>
    <property type="match status" value="1"/>
</dbReference>
<reference evidence="9" key="1">
    <citation type="journal article" date="2011" name="Genome Res.">
        <title>Phylogeny-wide analysis of social amoeba genomes highlights ancient origins for complex intercellular communication.</title>
        <authorList>
            <person name="Heidel A.J."/>
            <person name="Lawal H.M."/>
            <person name="Felder M."/>
            <person name="Schilde C."/>
            <person name="Helps N.R."/>
            <person name="Tunggal B."/>
            <person name="Rivero F."/>
            <person name="John U."/>
            <person name="Schleicher M."/>
            <person name="Eichinger L."/>
            <person name="Platzer M."/>
            <person name="Noegel A.A."/>
            <person name="Schaap P."/>
            <person name="Gloeckner G."/>
        </authorList>
    </citation>
    <scope>NUCLEOTIDE SEQUENCE [LARGE SCALE GENOMIC DNA]</scope>
    <source>
        <strain evidence="9">SH3</strain>
    </source>
</reference>
<evidence type="ECO:0000256" key="6">
    <source>
        <dbReference type="SAM" id="MobiDB-lite"/>
    </source>
</evidence>
<dbReference type="PROSITE" id="PS50176">
    <property type="entry name" value="ARM_REPEAT"/>
    <property type="match status" value="1"/>
</dbReference>
<feature type="compositionally biased region" description="Basic residues" evidence="6">
    <location>
        <begin position="250"/>
        <end position="287"/>
    </location>
</feature>
<dbReference type="Gene3D" id="1.25.10.10">
    <property type="entry name" value="Leucine-rich Repeat Variant"/>
    <property type="match status" value="2"/>
</dbReference>
<evidence type="ECO:0000256" key="2">
    <source>
        <dbReference type="ARBA" id="ARBA00022771"/>
    </source>
</evidence>
<dbReference type="InterPro" id="IPR016024">
    <property type="entry name" value="ARM-type_fold"/>
</dbReference>
<dbReference type="STRING" id="1054147.F4PV10"/>
<dbReference type="InterPro" id="IPR011011">
    <property type="entry name" value="Znf_FYVE_PHD"/>
</dbReference>
<dbReference type="PANTHER" id="PTHR39490:SF8">
    <property type="entry name" value="ZINC FINGER FYVE DOMAIN-CONTAINING PROTEIN 21"/>
    <property type="match status" value="1"/>
</dbReference>
<dbReference type="InterPro" id="IPR013083">
    <property type="entry name" value="Znf_RING/FYVE/PHD"/>
</dbReference>
<dbReference type="InterPro" id="IPR000306">
    <property type="entry name" value="Znf_FYVE"/>
</dbReference>
<dbReference type="InterPro" id="IPR011989">
    <property type="entry name" value="ARM-like"/>
</dbReference>
<dbReference type="GO" id="GO:0008270">
    <property type="term" value="F:zinc ion binding"/>
    <property type="evidence" value="ECO:0007669"/>
    <property type="project" value="UniProtKB-KW"/>
</dbReference>
<dbReference type="InterPro" id="IPR000225">
    <property type="entry name" value="Armadillo"/>
</dbReference>
<dbReference type="SMART" id="SM00064">
    <property type="entry name" value="FYVE"/>
    <property type="match status" value="1"/>
</dbReference>
<evidence type="ECO:0000256" key="1">
    <source>
        <dbReference type="ARBA" id="ARBA00022723"/>
    </source>
</evidence>
<dbReference type="SMART" id="SM00185">
    <property type="entry name" value="ARM"/>
    <property type="match status" value="5"/>
</dbReference>
<keyword evidence="1" id="KW-0479">Metal-binding</keyword>
<evidence type="ECO:0000259" key="7">
    <source>
        <dbReference type="PROSITE" id="PS50178"/>
    </source>
</evidence>
<feature type="region of interest" description="Disordered" evidence="6">
    <location>
        <begin position="249"/>
        <end position="290"/>
    </location>
</feature>
<dbReference type="Gene3D" id="3.30.40.10">
    <property type="entry name" value="Zinc/RING finger domain, C3HC4 (zinc finger)"/>
    <property type="match status" value="1"/>
</dbReference>
<dbReference type="RefSeq" id="XP_004358976.1">
    <property type="nucleotide sequence ID" value="XM_004358919.1"/>
</dbReference>
<dbReference type="AlphaFoldDB" id="F4PV10"/>
<evidence type="ECO:0000313" key="9">
    <source>
        <dbReference type="Proteomes" id="UP000007797"/>
    </source>
</evidence>
<dbReference type="OrthoDB" id="660555at2759"/>
<dbReference type="Pfam" id="PF01363">
    <property type="entry name" value="FYVE"/>
    <property type="match status" value="1"/>
</dbReference>
<dbReference type="InterPro" id="IPR052113">
    <property type="entry name" value="FYVE-type_Zinc_Finger"/>
</dbReference>
<dbReference type="SUPFAM" id="SSF57903">
    <property type="entry name" value="FYVE/PHD zinc finger"/>
    <property type="match status" value="1"/>
</dbReference>
<dbReference type="Proteomes" id="UP000007797">
    <property type="component" value="Unassembled WGS sequence"/>
</dbReference>
<dbReference type="OMA" id="KPVRICN"/>
<proteinExistence type="predicted"/>
<sequence>MAHCLNCNLQFNTIQRRHHCRQCGNIFCNNCSSKRQPLPQLHYDKPVRICNRCCDLATYSRQAGSLTPSDRVESAKGLCTLTHDTLGRKMIIANYLDIIVLLLNNFNVTVYKHITKAIANLSENEIYRIDILESNILSLLSEYLYNPQGDNEIVLNISITFEYLSMEENALIRTHIGEKCLHIIAELSRSYNNQLRHSSSIVLLNLTKNAMTRDLIIREGGVQAFIAMALCEDISLQSASTEAISILSTNRKKRKEKKRKEKKRKEKKRKEKKRKEKKRKEKKRKEKKERNSGLINSNYLIIVAKYQRKVVEGGALPPLLLLLNSPVEKILLYTLSALSSLSENVDNQLSIGQVGGIKPMINILSYSHDNRIPFHAATCLYHLSLSQSNYSLLIQQELFDVLSKIIIVNYTNTSHDLLHICLKLLGNLSNIKEGKVIIRKNQSIMSILRIMVYSTNHLQSLASIIFNNCESH</sequence>
<protein>
    <recommendedName>
        <fullName evidence="7">FYVE-type domain-containing protein</fullName>
    </recommendedName>
</protein>
<keyword evidence="9" id="KW-1185">Reference proteome</keyword>
<keyword evidence="2 4" id="KW-0863">Zinc-finger</keyword>